<dbReference type="EMBL" id="LT605205">
    <property type="protein sequence ID" value="SCD20272.1"/>
    <property type="molecule type" value="Genomic_DNA"/>
</dbReference>
<dbReference type="RefSeq" id="WP_076932113.1">
    <property type="nucleotide sequence ID" value="NZ_LT605205.1"/>
</dbReference>
<evidence type="ECO:0000313" key="2">
    <source>
        <dbReference type="EMBL" id="SCD20272.1"/>
    </source>
</evidence>
<dbReference type="Proteomes" id="UP000187464">
    <property type="component" value="Chromosome I"/>
</dbReference>
<dbReference type="Pfam" id="PF16961">
    <property type="entry name" value="OmpA_like"/>
    <property type="match status" value="1"/>
</dbReference>
<reference evidence="3" key="1">
    <citation type="submission" date="2016-08" db="EMBL/GenBank/DDBJ databases">
        <authorList>
            <person name="Wibberg D."/>
        </authorList>
    </citation>
    <scope>NUCLEOTIDE SEQUENCE [LARGE SCALE GENOMIC DNA]</scope>
</reference>
<dbReference type="KEGG" id="psac:PSM36_1450"/>
<feature type="signal peptide" evidence="1">
    <location>
        <begin position="1"/>
        <end position="21"/>
    </location>
</feature>
<dbReference type="Gene3D" id="2.40.160.20">
    <property type="match status" value="1"/>
</dbReference>
<accession>A0A1R3T2J4</accession>
<keyword evidence="3" id="KW-1185">Reference proteome</keyword>
<evidence type="ECO:0008006" key="4">
    <source>
        <dbReference type="Google" id="ProtNLM"/>
    </source>
</evidence>
<name>A0A1R3T2J4_9BACT</name>
<keyword evidence="1" id="KW-0732">Signal</keyword>
<evidence type="ECO:0000256" key="1">
    <source>
        <dbReference type="SAM" id="SignalP"/>
    </source>
</evidence>
<dbReference type="InterPro" id="IPR031585">
    <property type="entry name" value="OmpA_OmpF-like"/>
</dbReference>
<dbReference type="STRING" id="1642647.PSM36_1450"/>
<evidence type="ECO:0000313" key="3">
    <source>
        <dbReference type="Proteomes" id="UP000187464"/>
    </source>
</evidence>
<sequence length="244" mass="26378">MNSIKFLLTAIMPLFCFTVLAQTGNGPAKGNVTLSATVSYNSYASIEAPEGALDSYETAAFSTNWSDKKLQVGFEAGWFVSDTWKLNLGGGLHFAYTPGYTGVPGTGDVANGGIPDYRAVPNTRTFVYNVSAGADRYFPTRIDNLYWYSGLRVGFAYGLNEKKYDEAESMGKSIGETWNLRAAFTSGIDYFVLPALYIGVQIDPLAYTYGMSGIQPQPGLKQLQADSHGIGFLAAPTIKIGFVL</sequence>
<organism evidence="2 3">
    <name type="scientific">Proteiniphilum saccharofermentans</name>
    <dbReference type="NCBI Taxonomy" id="1642647"/>
    <lineage>
        <taxon>Bacteria</taxon>
        <taxon>Pseudomonadati</taxon>
        <taxon>Bacteroidota</taxon>
        <taxon>Bacteroidia</taxon>
        <taxon>Bacteroidales</taxon>
        <taxon>Dysgonomonadaceae</taxon>
        <taxon>Proteiniphilum</taxon>
    </lineage>
</organism>
<feature type="chain" id="PRO_5012729360" description="Secreted protein" evidence="1">
    <location>
        <begin position="22"/>
        <end position="244"/>
    </location>
</feature>
<protein>
    <recommendedName>
        <fullName evidence="4">Secreted protein</fullName>
    </recommendedName>
</protein>
<proteinExistence type="predicted"/>
<gene>
    <name evidence="2" type="ORF">PSM36_1450</name>
</gene>
<dbReference type="AlphaFoldDB" id="A0A1R3T2J4"/>